<dbReference type="InterPro" id="IPR037123">
    <property type="entry name" value="PRibGlycinamide_synth_C_sf"/>
</dbReference>
<dbReference type="FunFam" id="3.90.600.10:FF:000001">
    <property type="entry name" value="Trifunctional purine biosynthetic protein adenosine-3"/>
    <property type="match status" value="1"/>
</dbReference>
<evidence type="ECO:0000256" key="13">
    <source>
        <dbReference type="ARBA" id="ARBA00042864"/>
    </source>
</evidence>
<evidence type="ECO:0000256" key="11">
    <source>
        <dbReference type="ARBA" id="ARBA00038345"/>
    </source>
</evidence>
<dbReference type="InterPro" id="IPR016185">
    <property type="entry name" value="PreATP-grasp_dom_sf"/>
</dbReference>
<keyword evidence="6" id="KW-0479">Metal-binding</keyword>
<dbReference type="Gene3D" id="3.40.50.20">
    <property type="match status" value="1"/>
</dbReference>
<dbReference type="SMART" id="SM01209">
    <property type="entry name" value="GARS_A"/>
    <property type="match status" value="1"/>
</dbReference>
<reference evidence="17 18" key="1">
    <citation type="submission" date="2019-02" db="EMBL/GenBank/DDBJ databases">
        <title>Deep-cultivation of Planctomycetes and their phenomic and genomic characterization uncovers novel biology.</title>
        <authorList>
            <person name="Wiegand S."/>
            <person name="Jogler M."/>
            <person name="Boedeker C."/>
            <person name="Pinto D."/>
            <person name="Vollmers J."/>
            <person name="Rivas-Marin E."/>
            <person name="Kohn T."/>
            <person name="Peeters S.H."/>
            <person name="Heuer A."/>
            <person name="Rast P."/>
            <person name="Oberbeckmann S."/>
            <person name="Bunk B."/>
            <person name="Jeske O."/>
            <person name="Meyerdierks A."/>
            <person name="Storesund J.E."/>
            <person name="Kallscheuer N."/>
            <person name="Luecker S."/>
            <person name="Lage O.M."/>
            <person name="Pohl T."/>
            <person name="Merkel B.J."/>
            <person name="Hornburger P."/>
            <person name="Mueller R.-W."/>
            <person name="Bruemmer F."/>
            <person name="Labrenz M."/>
            <person name="Spormann A.M."/>
            <person name="Op den Camp H."/>
            <person name="Overmann J."/>
            <person name="Amann R."/>
            <person name="Jetten M.S.M."/>
            <person name="Mascher T."/>
            <person name="Medema M.H."/>
            <person name="Devos D.P."/>
            <person name="Kaster A.-K."/>
            <person name="Ovreas L."/>
            <person name="Rohde M."/>
            <person name="Galperin M.Y."/>
            <person name="Jogler C."/>
        </authorList>
    </citation>
    <scope>NUCLEOTIDE SEQUENCE [LARGE SCALE GENOMIC DNA]</scope>
    <source>
        <strain evidence="17 18">Spa11</strain>
    </source>
</reference>
<dbReference type="GO" id="GO:0005524">
    <property type="term" value="F:ATP binding"/>
    <property type="evidence" value="ECO:0007669"/>
    <property type="project" value="UniProtKB-UniRule"/>
</dbReference>
<dbReference type="SUPFAM" id="SSF51246">
    <property type="entry name" value="Rudiment single hybrid motif"/>
    <property type="match status" value="1"/>
</dbReference>
<dbReference type="InterPro" id="IPR020560">
    <property type="entry name" value="PRibGlycinamide_synth_C-dom"/>
</dbReference>
<evidence type="ECO:0000256" key="4">
    <source>
        <dbReference type="ARBA" id="ARBA00013255"/>
    </source>
</evidence>
<dbReference type="InterPro" id="IPR020562">
    <property type="entry name" value="PRibGlycinamide_synth_N"/>
</dbReference>
<dbReference type="Pfam" id="PF02843">
    <property type="entry name" value="GARS_C"/>
    <property type="match status" value="1"/>
</dbReference>
<protein>
    <recommendedName>
        <fullName evidence="4 14">Phosphoribosylamine--glycine ligase</fullName>
        <ecNumber evidence="4 14">6.3.4.13</ecNumber>
    </recommendedName>
    <alternativeName>
        <fullName evidence="14">GARS</fullName>
    </alternativeName>
    <alternativeName>
        <fullName evidence="12 14">Glycinamide ribonucleotide synthetase</fullName>
    </alternativeName>
    <alternativeName>
        <fullName evidence="13 14">Phosphoribosylglycinamide synthetase</fullName>
    </alternativeName>
</protein>
<dbReference type="Pfam" id="PF01071">
    <property type="entry name" value="GARS_A"/>
    <property type="match status" value="1"/>
</dbReference>
<dbReference type="Pfam" id="PF02844">
    <property type="entry name" value="GARS_N"/>
    <property type="match status" value="1"/>
</dbReference>
<dbReference type="Gene3D" id="3.30.1490.20">
    <property type="entry name" value="ATP-grasp fold, A domain"/>
    <property type="match status" value="1"/>
</dbReference>
<keyword evidence="10" id="KW-0464">Manganese</keyword>
<dbReference type="Gene3D" id="3.30.470.20">
    <property type="entry name" value="ATP-grasp fold, B domain"/>
    <property type="match status" value="1"/>
</dbReference>
<keyword evidence="18" id="KW-1185">Reference proteome</keyword>
<dbReference type="FunFam" id="3.30.470.20:FF:000018">
    <property type="entry name" value="Trifunctional purine biosynthetic protein adenosine-3"/>
    <property type="match status" value="1"/>
</dbReference>
<comment type="catalytic activity">
    <reaction evidence="14">
        <text>5-phospho-beta-D-ribosylamine + glycine + ATP = N(1)-(5-phospho-beta-D-ribosyl)glycinamide + ADP + phosphate + H(+)</text>
        <dbReference type="Rhea" id="RHEA:17453"/>
        <dbReference type="ChEBI" id="CHEBI:15378"/>
        <dbReference type="ChEBI" id="CHEBI:30616"/>
        <dbReference type="ChEBI" id="CHEBI:43474"/>
        <dbReference type="ChEBI" id="CHEBI:57305"/>
        <dbReference type="ChEBI" id="CHEBI:58681"/>
        <dbReference type="ChEBI" id="CHEBI:143788"/>
        <dbReference type="ChEBI" id="CHEBI:456216"/>
        <dbReference type="EC" id="6.3.4.13"/>
    </reaction>
</comment>
<comment type="similarity">
    <text evidence="11 14">Belongs to the GARS family.</text>
</comment>
<dbReference type="GO" id="GO:0004637">
    <property type="term" value="F:phosphoribosylamine-glycine ligase activity"/>
    <property type="evidence" value="ECO:0007669"/>
    <property type="project" value="UniProtKB-UniRule"/>
</dbReference>
<evidence type="ECO:0000256" key="5">
    <source>
        <dbReference type="ARBA" id="ARBA00022598"/>
    </source>
</evidence>
<name>A0A518KAP6_9BACT</name>
<dbReference type="SUPFAM" id="SSF56059">
    <property type="entry name" value="Glutathione synthetase ATP-binding domain-like"/>
    <property type="match status" value="1"/>
</dbReference>
<dbReference type="SUPFAM" id="SSF52440">
    <property type="entry name" value="PreATP-grasp domain"/>
    <property type="match status" value="1"/>
</dbReference>
<dbReference type="InterPro" id="IPR020561">
    <property type="entry name" value="PRibGlycinamid_synth_ATP-grasp"/>
</dbReference>
<dbReference type="InterPro" id="IPR020559">
    <property type="entry name" value="PRibGlycinamide_synth_CS"/>
</dbReference>
<dbReference type="PANTHER" id="PTHR43472">
    <property type="entry name" value="PHOSPHORIBOSYLAMINE--GLYCINE LIGASE"/>
    <property type="match status" value="1"/>
</dbReference>
<dbReference type="GO" id="GO:0006189">
    <property type="term" value="P:'de novo' IMP biosynthetic process"/>
    <property type="evidence" value="ECO:0007669"/>
    <property type="project" value="UniProtKB-UniRule"/>
</dbReference>
<keyword evidence="5 14" id="KW-0436">Ligase</keyword>
<evidence type="ECO:0000256" key="2">
    <source>
        <dbReference type="ARBA" id="ARBA00001946"/>
    </source>
</evidence>
<dbReference type="InterPro" id="IPR011761">
    <property type="entry name" value="ATP-grasp"/>
</dbReference>
<dbReference type="UniPathway" id="UPA00074">
    <property type="reaction ID" value="UER00125"/>
</dbReference>
<evidence type="ECO:0000256" key="10">
    <source>
        <dbReference type="ARBA" id="ARBA00023211"/>
    </source>
</evidence>
<dbReference type="InterPro" id="IPR000115">
    <property type="entry name" value="PRibGlycinamide_synth"/>
</dbReference>
<proteinExistence type="inferred from homology"/>
<keyword evidence="9 15" id="KW-0067">ATP-binding</keyword>
<evidence type="ECO:0000256" key="14">
    <source>
        <dbReference type="HAMAP-Rule" id="MF_00138"/>
    </source>
</evidence>
<evidence type="ECO:0000256" key="1">
    <source>
        <dbReference type="ARBA" id="ARBA00001936"/>
    </source>
</evidence>
<dbReference type="EMBL" id="CP036349">
    <property type="protein sequence ID" value="QDV74861.1"/>
    <property type="molecule type" value="Genomic_DNA"/>
</dbReference>
<evidence type="ECO:0000256" key="3">
    <source>
        <dbReference type="ARBA" id="ARBA00005174"/>
    </source>
</evidence>
<dbReference type="GO" id="GO:0009113">
    <property type="term" value="P:purine nucleobase biosynthetic process"/>
    <property type="evidence" value="ECO:0007669"/>
    <property type="project" value="InterPro"/>
</dbReference>
<evidence type="ECO:0000256" key="9">
    <source>
        <dbReference type="ARBA" id="ARBA00022840"/>
    </source>
</evidence>
<accession>A0A518KAP6</accession>
<comment type="cofactor">
    <cofactor evidence="2">
        <name>Mg(2+)</name>
        <dbReference type="ChEBI" id="CHEBI:18420"/>
    </cofactor>
</comment>
<dbReference type="Proteomes" id="UP000316426">
    <property type="component" value="Chromosome"/>
</dbReference>
<comment type="cofactor">
    <cofactor evidence="1">
        <name>Mn(2+)</name>
        <dbReference type="ChEBI" id="CHEBI:29035"/>
    </cofactor>
</comment>
<evidence type="ECO:0000256" key="12">
    <source>
        <dbReference type="ARBA" id="ARBA00042242"/>
    </source>
</evidence>
<dbReference type="AlphaFoldDB" id="A0A518KAP6"/>
<dbReference type="InterPro" id="IPR011054">
    <property type="entry name" value="Rudment_hybrid_motif"/>
</dbReference>
<dbReference type="InterPro" id="IPR013815">
    <property type="entry name" value="ATP_grasp_subdomain_1"/>
</dbReference>
<dbReference type="Gene3D" id="3.90.600.10">
    <property type="entry name" value="Phosphoribosylglycinamide synthetase, C-terminal domain"/>
    <property type="match status" value="1"/>
</dbReference>
<dbReference type="FunFam" id="3.40.50.20:FF:000006">
    <property type="entry name" value="Phosphoribosylamine--glycine ligase, chloroplastic"/>
    <property type="match status" value="1"/>
</dbReference>
<dbReference type="NCBIfam" id="TIGR00877">
    <property type="entry name" value="purD"/>
    <property type="match status" value="1"/>
</dbReference>
<sequence length="445" mass="47772">MKVLVVGNGGREHALCWKLAQSPRADIVFCAPGNAGTARETGLPIQNVDIAATDTARLVEFAKANEIGLTVVGPEAPLVAGLVDALQDAGLKVFGPSKVAAELEGSKVFCKELLRHGDIPTGDFHTFRTAEEAVLFLNERESQTLVVKADGLAAGKGVVVCDNRDEALDAVQRIAGDKEFGAAGNRILIEERLHGQEVSILAITDGKSIVALPAAQDHKAAYDGDKGPNTGGMGAYSPAPIVDDALLRRVEEEILIPTVHHMKRKRRPFRGVLYAGLMLTKQGPKVLEYNVRFGDPECQPVLMRLKSDLLDVLEATADGRLDEAPPMEWDPRPSVCVVMASEGYPGNYEKGHVISGLEEAAKVPNVKVFHAGTASIDGDVVNVGGRVLGVTALGETIPAAKLAAYTAVKAIRWRGAWCRKDIADKAVWEEKVKVKDERTRFGLKE</sequence>
<evidence type="ECO:0000313" key="17">
    <source>
        <dbReference type="EMBL" id="QDV74861.1"/>
    </source>
</evidence>
<dbReference type="PANTHER" id="PTHR43472:SF1">
    <property type="entry name" value="PHOSPHORIBOSYLAMINE--GLYCINE LIGASE, CHLOROPLASTIC"/>
    <property type="match status" value="1"/>
</dbReference>
<comment type="pathway">
    <text evidence="3 14">Purine metabolism; IMP biosynthesis via de novo pathway; N(1)-(5-phospho-D-ribosyl)glycinamide from 5-phospho-alpha-D-ribose 1-diphosphate: step 2/2.</text>
</comment>
<evidence type="ECO:0000256" key="7">
    <source>
        <dbReference type="ARBA" id="ARBA00022741"/>
    </source>
</evidence>
<evidence type="ECO:0000256" key="15">
    <source>
        <dbReference type="PROSITE-ProRule" id="PRU00409"/>
    </source>
</evidence>
<evidence type="ECO:0000256" key="8">
    <source>
        <dbReference type="ARBA" id="ARBA00022755"/>
    </source>
</evidence>
<dbReference type="HAMAP" id="MF_00138">
    <property type="entry name" value="GARS"/>
    <property type="match status" value="1"/>
</dbReference>
<dbReference type="PROSITE" id="PS50975">
    <property type="entry name" value="ATP_GRASP"/>
    <property type="match status" value="1"/>
</dbReference>
<keyword evidence="7 15" id="KW-0547">Nucleotide-binding</keyword>
<dbReference type="RefSeq" id="WP_145113638.1">
    <property type="nucleotide sequence ID" value="NZ_CP036349.1"/>
</dbReference>
<dbReference type="KEGG" id="bmei:Spa11_30700"/>
<evidence type="ECO:0000259" key="16">
    <source>
        <dbReference type="PROSITE" id="PS50975"/>
    </source>
</evidence>
<keyword evidence="8 14" id="KW-0658">Purine biosynthesis</keyword>
<evidence type="ECO:0000313" key="18">
    <source>
        <dbReference type="Proteomes" id="UP000316426"/>
    </source>
</evidence>
<evidence type="ECO:0000256" key="6">
    <source>
        <dbReference type="ARBA" id="ARBA00022723"/>
    </source>
</evidence>
<dbReference type="EC" id="6.3.4.13" evidence="4 14"/>
<dbReference type="SMART" id="SM01210">
    <property type="entry name" value="GARS_C"/>
    <property type="match status" value="1"/>
</dbReference>
<organism evidence="17 18">
    <name type="scientific">Botrimarina mediterranea</name>
    <dbReference type="NCBI Taxonomy" id="2528022"/>
    <lineage>
        <taxon>Bacteria</taxon>
        <taxon>Pseudomonadati</taxon>
        <taxon>Planctomycetota</taxon>
        <taxon>Planctomycetia</taxon>
        <taxon>Pirellulales</taxon>
        <taxon>Lacipirellulaceae</taxon>
        <taxon>Botrimarina</taxon>
    </lineage>
</organism>
<dbReference type="GO" id="GO:0046872">
    <property type="term" value="F:metal ion binding"/>
    <property type="evidence" value="ECO:0007669"/>
    <property type="project" value="UniProtKB-KW"/>
</dbReference>
<gene>
    <name evidence="14 17" type="primary">purD</name>
    <name evidence="17" type="ORF">Spa11_30700</name>
</gene>
<dbReference type="PROSITE" id="PS00184">
    <property type="entry name" value="GARS"/>
    <property type="match status" value="1"/>
</dbReference>
<feature type="domain" description="ATP-grasp" evidence="16">
    <location>
        <begin position="111"/>
        <end position="318"/>
    </location>
</feature>